<evidence type="ECO:0000313" key="2">
    <source>
        <dbReference type="EMBL" id="KAJ7319067.1"/>
    </source>
</evidence>
<dbReference type="PROSITE" id="PS51462">
    <property type="entry name" value="NUDIX"/>
    <property type="match status" value="1"/>
</dbReference>
<dbReference type="Pfam" id="PF00293">
    <property type="entry name" value="NUDIX"/>
    <property type="match status" value="1"/>
</dbReference>
<dbReference type="PANTHER" id="PTHR43736:SF1">
    <property type="entry name" value="DIHYDRONEOPTERIN TRIPHOSPHATE DIPHOSPHATASE"/>
    <property type="match status" value="1"/>
</dbReference>
<keyword evidence="2" id="KW-0378">Hydrolase</keyword>
<dbReference type="CDD" id="cd02883">
    <property type="entry name" value="NUDIX_Hydrolase"/>
    <property type="match status" value="1"/>
</dbReference>
<protein>
    <submittedName>
        <fullName evidence="2">NUDIX hydrolase domain-like protein</fullName>
    </submittedName>
</protein>
<dbReference type="PANTHER" id="PTHR43736">
    <property type="entry name" value="ADP-RIBOSE PYROPHOSPHATASE"/>
    <property type="match status" value="1"/>
</dbReference>
<sequence>MPQSFTFDDSLRKYAIPRDAFLKTLDSQYDKLVVGIVIPQKDSDRTRILYVQRAATEHHYPNSYEIPGGKVDAEDETVLHAAVRETFEETGLRVVHLAGEFEALSYTTESFSADGKPVVRASLQLNFVARVEAFEPVTLNPLEHQTYTWVAEDEVEDLPSSVEMKGVMRNVFKYLRHTTM</sequence>
<gene>
    <name evidence="2" type="ORF">DFH08DRAFT_891426</name>
</gene>
<dbReference type="InterPro" id="IPR000086">
    <property type="entry name" value="NUDIX_hydrolase_dom"/>
</dbReference>
<evidence type="ECO:0000313" key="3">
    <source>
        <dbReference type="Proteomes" id="UP001218218"/>
    </source>
</evidence>
<evidence type="ECO:0000259" key="1">
    <source>
        <dbReference type="PROSITE" id="PS51462"/>
    </source>
</evidence>
<reference evidence="2" key="1">
    <citation type="submission" date="2023-03" db="EMBL/GenBank/DDBJ databases">
        <title>Massive genome expansion in bonnet fungi (Mycena s.s.) driven by repeated elements and novel gene families across ecological guilds.</title>
        <authorList>
            <consortium name="Lawrence Berkeley National Laboratory"/>
            <person name="Harder C.B."/>
            <person name="Miyauchi S."/>
            <person name="Viragh M."/>
            <person name="Kuo A."/>
            <person name="Thoen E."/>
            <person name="Andreopoulos B."/>
            <person name="Lu D."/>
            <person name="Skrede I."/>
            <person name="Drula E."/>
            <person name="Henrissat B."/>
            <person name="Morin E."/>
            <person name="Kohler A."/>
            <person name="Barry K."/>
            <person name="LaButti K."/>
            <person name="Morin E."/>
            <person name="Salamov A."/>
            <person name="Lipzen A."/>
            <person name="Mereny Z."/>
            <person name="Hegedus B."/>
            <person name="Baldrian P."/>
            <person name="Stursova M."/>
            <person name="Weitz H."/>
            <person name="Taylor A."/>
            <person name="Grigoriev I.V."/>
            <person name="Nagy L.G."/>
            <person name="Martin F."/>
            <person name="Kauserud H."/>
        </authorList>
    </citation>
    <scope>NUCLEOTIDE SEQUENCE</scope>
    <source>
        <strain evidence="2">CBHHK002</strain>
    </source>
</reference>
<dbReference type="EMBL" id="JARIHO010000055">
    <property type="protein sequence ID" value="KAJ7319067.1"/>
    <property type="molecule type" value="Genomic_DNA"/>
</dbReference>
<dbReference type="AlphaFoldDB" id="A0AAD6ZEW6"/>
<proteinExistence type="predicted"/>
<name>A0AAD6ZEW6_9AGAR</name>
<dbReference type="Gene3D" id="3.90.79.10">
    <property type="entry name" value="Nucleoside Triphosphate Pyrophosphohydrolase"/>
    <property type="match status" value="1"/>
</dbReference>
<organism evidence="2 3">
    <name type="scientific">Mycena albidolilacea</name>
    <dbReference type="NCBI Taxonomy" id="1033008"/>
    <lineage>
        <taxon>Eukaryota</taxon>
        <taxon>Fungi</taxon>
        <taxon>Dikarya</taxon>
        <taxon>Basidiomycota</taxon>
        <taxon>Agaricomycotina</taxon>
        <taxon>Agaricomycetes</taxon>
        <taxon>Agaricomycetidae</taxon>
        <taxon>Agaricales</taxon>
        <taxon>Marasmiineae</taxon>
        <taxon>Mycenaceae</taxon>
        <taxon>Mycena</taxon>
    </lineage>
</organism>
<accession>A0AAD6ZEW6</accession>
<dbReference type="GO" id="GO:0016787">
    <property type="term" value="F:hydrolase activity"/>
    <property type="evidence" value="ECO:0007669"/>
    <property type="project" value="UniProtKB-KW"/>
</dbReference>
<dbReference type="SUPFAM" id="SSF55811">
    <property type="entry name" value="Nudix"/>
    <property type="match status" value="1"/>
</dbReference>
<dbReference type="InterPro" id="IPR015797">
    <property type="entry name" value="NUDIX_hydrolase-like_dom_sf"/>
</dbReference>
<keyword evidence="3" id="KW-1185">Reference proteome</keyword>
<feature type="domain" description="Nudix hydrolase" evidence="1">
    <location>
        <begin position="29"/>
        <end position="172"/>
    </location>
</feature>
<dbReference type="Proteomes" id="UP001218218">
    <property type="component" value="Unassembled WGS sequence"/>
</dbReference>
<comment type="caution">
    <text evidence="2">The sequence shown here is derived from an EMBL/GenBank/DDBJ whole genome shotgun (WGS) entry which is preliminary data.</text>
</comment>